<dbReference type="EMBL" id="KQ964478">
    <property type="protein sequence ID" value="KXN71301.1"/>
    <property type="molecule type" value="Genomic_DNA"/>
</dbReference>
<dbReference type="GO" id="GO:0007010">
    <property type="term" value="P:cytoskeleton organization"/>
    <property type="evidence" value="ECO:0007669"/>
    <property type="project" value="TreeGrafter"/>
</dbReference>
<feature type="compositionally biased region" description="Polar residues" evidence="4">
    <location>
        <begin position="745"/>
        <end position="776"/>
    </location>
</feature>
<dbReference type="GO" id="GO:0005737">
    <property type="term" value="C:cytoplasm"/>
    <property type="evidence" value="ECO:0007669"/>
    <property type="project" value="TreeGrafter"/>
</dbReference>
<feature type="region of interest" description="Disordered" evidence="4">
    <location>
        <begin position="247"/>
        <end position="298"/>
    </location>
</feature>
<evidence type="ECO:0000256" key="1">
    <source>
        <dbReference type="ARBA" id="ARBA00004496"/>
    </source>
</evidence>
<accession>A0A137P8Q3</accession>
<feature type="compositionally biased region" description="Polar residues" evidence="4">
    <location>
        <begin position="247"/>
        <end position="258"/>
    </location>
</feature>
<feature type="domain" description="MHD" evidence="5">
    <location>
        <begin position="462"/>
        <end position="714"/>
    </location>
</feature>
<dbReference type="GO" id="GO:0032153">
    <property type="term" value="C:cell division site"/>
    <property type="evidence" value="ECO:0007669"/>
    <property type="project" value="TreeGrafter"/>
</dbReference>
<feature type="compositionally biased region" description="Polar residues" evidence="4">
    <location>
        <begin position="786"/>
        <end position="797"/>
    </location>
</feature>
<dbReference type="Pfam" id="PF00611">
    <property type="entry name" value="FCH"/>
    <property type="match status" value="1"/>
</dbReference>
<evidence type="ECO:0000256" key="3">
    <source>
        <dbReference type="ARBA" id="ARBA00022553"/>
    </source>
</evidence>
<evidence type="ECO:0000256" key="4">
    <source>
        <dbReference type="SAM" id="MobiDB-lite"/>
    </source>
</evidence>
<dbReference type="SMART" id="SM00055">
    <property type="entry name" value="FCH"/>
    <property type="match status" value="1"/>
</dbReference>
<feature type="region of interest" description="Disordered" evidence="4">
    <location>
        <begin position="745"/>
        <end position="813"/>
    </location>
</feature>
<dbReference type="GO" id="GO:0043226">
    <property type="term" value="C:organelle"/>
    <property type="evidence" value="ECO:0007669"/>
    <property type="project" value="UniProtKB-ARBA"/>
</dbReference>
<dbReference type="OrthoDB" id="27823at2759"/>
<evidence type="ECO:0000313" key="7">
    <source>
        <dbReference type="Proteomes" id="UP000070444"/>
    </source>
</evidence>
<feature type="compositionally biased region" description="Low complexity" evidence="4">
    <location>
        <begin position="323"/>
        <end position="334"/>
    </location>
</feature>
<dbReference type="GO" id="GO:0005886">
    <property type="term" value="C:plasma membrane"/>
    <property type="evidence" value="ECO:0007669"/>
    <property type="project" value="TreeGrafter"/>
</dbReference>
<feature type="compositionally biased region" description="Polar residues" evidence="4">
    <location>
        <begin position="271"/>
        <end position="293"/>
    </location>
</feature>
<feature type="region of interest" description="Disordered" evidence="4">
    <location>
        <begin position="312"/>
        <end position="348"/>
    </location>
</feature>
<dbReference type="InterPro" id="IPR001060">
    <property type="entry name" value="FCH_dom"/>
</dbReference>
<evidence type="ECO:0000259" key="5">
    <source>
        <dbReference type="PROSITE" id="PS51072"/>
    </source>
</evidence>
<dbReference type="SUPFAM" id="SSF103657">
    <property type="entry name" value="BAR/IMD domain-like"/>
    <property type="match status" value="1"/>
</dbReference>
<reference evidence="6 7" key="1">
    <citation type="journal article" date="2015" name="Genome Biol. Evol.">
        <title>Phylogenomic analyses indicate that early fungi evolved digesting cell walls of algal ancestors of land plants.</title>
        <authorList>
            <person name="Chang Y."/>
            <person name="Wang S."/>
            <person name="Sekimoto S."/>
            <person name="Aerts A.L."/>
            <person name="Choi C."/>
            <person name="Clum A."/>
            <person name="LaButti K.M."/>
            <person name="Lindquist E.A."/>
            <person name="Yee Ngan C."/>
            <person name="Ohm R.A."/>
            <person name="Salamov A.A."/>
            <person name="Grigoriev I.V."/>
            <person name="Spatafora J.W."/>
            <person name="Berbee M.L."/>
        </authorList>
    </citation>
    <scope>NUCLEOTIDE SEQUENCE [LARGE SCALE GENOMIC DNA]</scope>
    <source>
        <strain evidence="6 7">NRRL 28638</strain>
    </source>
</reference>
<evidence type="ECO:0000256" key="2">
    <source>
        <dbReference type="ARBA" id="ARBA00022490"/>
    </source>
</evidence>
<sequence length="813" mass="91024">MGYLETFSNEKPNIGLDIVRSRFKRAKSMNEEWADLIKERVLIEEQYAKQLLKLSKKTFVTDRQAIGTIQIQCERLQHEMSELSKHHSNLATELASQVEKPLRTSADLSLEPAEFKVIESNALKVSREYNENSTKMQKKTKSTDKAMFWKTNSSKKKKDMNKSVEELSVAFENEMKKFYEAAEQVDMIRIEGLKQILFQYADLQSQLYCSTLQTVEDSKMNYDINVDECLREFCSNYTALNVSTSSLGQNVSKQSSKDNGFGSWIMKNRKNSNSTIGSNISRGENTSSSSLPRESTHASLEIPQAISEIPVDEEGYSIPPPHSSNSVNNEANENGVHLNEDNDGSDTSSIEIQQPKVQFQIQEKAITENPEDVALAFSKVTSTLKLQHGPGYRSTRARRDRTRDSSIPAFTNGTRPHSTFSEPSEGNNGFSPITGPASLRPISAYTLRTFPTSPEVRGTTNEDPLLSTRTEETVNALIENSQLKKLVISGKVYLKVNQNLTQEQLSELSINFSDNSYQPKLYNSKFIQQSTENTSQYAFNSELSQKLIGKDTCILQYNIVKEDNFEKILPMEIYSVFNNISDQNTTQFSISINFDSNQQSKSQTLWDRFVITASLPELNNPSERPSIYTVPMAMWNPTEQTARWSVNTTHPSFTILGQAPMTSPFPLSLDFSIRSEKSLIGLDINIVDKQNQALSPELFLRGPIQISSGVFLSLPEGYDLSEIPSSKQATLPKLEPIQVTINELSPISLSPTQPTSSNTFETASSNTSEIQETEPTLENGEVETAEQPSESNDNTALSPPAEVKEADQQPATN</sequence>
<organism evidence="6 7">
    <name type="scientific">Conidiobolus coronatus (strain ATCC 28846 / CBS 209.66 / NRRL 28638)</name>
    <name type="common">Delacroixia coronata</name>
    <dbReference type="NCBI Taxonomy" id="796925"/>
    <lineage>
        <taxon>Eukaryota</taxon>
        <taxon>Fungi</taxon>
        <taxon>Fungi incertae sedis</taxon>
        <taxon>Zoopagomycota</taxon>
        <taxon>Entomophthoromycotina</taxon>
        <taxon>Entomophthoromycetes</taxon>
        <taxon>Entomophthorales</taxon>
        <taxon>Ancylistaceae</taxon>
        <taxon>Conidiobolus</taxon>
    </lineage>
</organism>
<feature type="region of interest" description="Disordered" evidence="4">
    <location>
        <begin position="387"/>
        <end position="429"/>
    </location>
</feature>
<keyword evidence="2" id="KW-0963">Cytoplasm</keyword>
<keyword evidence="7" id="KW-1185">Reference proteome</keyword>
<gene>
    <name evidence="6" type="ORF">CONCODRAFT_17022</name>
</gene>
<dbReference type="InterPro" id="IPR028565">
    <property type="entry name" value="MHD"/>
</dbReference>
<dbReference type="STRING" id="796925.A0A137P8Q3"/>
<keyword evidence="3" id="KW-0597">Phosphoprotein</keyword>
<evidence type="ECO:0000313" key="6">
    <source>
        <dbReference type="EMBL" id="KXN71301.1"/>
    </source>
</evidence>
<dbReference type="AlphaFoldDB" id="A0A137P8Q3"/>
<dbReference type="Gene3D" id="1.20.1270.60">
    <property type="entry name" value="Arfaptin homology (AH) domain/BAR domain"/>
    <property type="match status" value="1"/>
</dbReference>
<protein>
    <recommendedName>
        <fullName evidence="5">MHD domain-containing protein</fullName>
    </recommendedName>
</protein>
<name>A0A137P8Q3_CONC2</name>
<dbReference type="Proteomes" id="UP000070444">
    <property type="component" value="Unassembled WGS sequence"/>
</dbReference>
<dbReference type="PROSITE" id="PS51072">
    <property type="entry name" value="MHD"/>
    <property type="match status" value="1"/>
</dbReference>
<proteinExistence type="predicted"/>
<comment type="subcellular location">
    <subcellularLocation>
        <location evidence="1">Cytoplasm</location>
    </subcellularLocation>
</comment>
<feature type="compositionally biased region" description="Polar residues" evidence="4">
    <location>
        <begin position="408"/>
        <end position="429"/>
    </location>
</feature>
<dbReference type="InterPro" id="IPR027267">
    <property type="entry name" value="AH/BAR_dom_sf"/>
</dbReference>
<dbReference type="PANTHER" id="PTHR23065:SF7">
    <property type="entry name" value="NOSTRIN, ISOFORM H"/>
    <property type="match status" value="1"/>
</dbReference>
<dbReference type="PANTHER" id="PTHR23065">
    <property type="entry name" value="PROLINE-SERINE-THREONINE PHOSPHATASE INTERACTING PROTEIN 1"/>
    <property type="match status" value="1"/>
</dbReference>